<comment type="caution">
    <text evidence="1">The sequence shown here is derived from an EMBL/GenBank/DDBJ whole genome shotgun (WGS) entry which is preliminary data.</text>
</comment>
<dbReference type="SUPFAM" id="SSF51658">
    <property type="entry name" value="Xylose isomerase-like"/>
    <property type="match status" value="1"/>
</dbReference>
<proteinExistence type="predicted"/>
<gene>
    <name evidence="1" type="ORF">GCM10010140_44000</name>
</gene>
<evidence type="ECO:0000313" key="2">
    <source>
        <dbReference type="Proteomes" id="UP000611554"/>
    </source>
</evidence>
<protein>
    <recommendedName>
        <fullName evidence="3">Xylose isomerase-like TIM barrel domain-containing protein</fullName>
    </recommendedName>
</protein>
<accession>A0ABQ2R3Y7</accession>
<name>A0ABQ2R3Y7_9ACTN</name>
<keyword evidence="2" id="KW-1185">Reference proteome</keyword>
<organism evidence="1 2">
    <name type="scientific">Streptosporangium pseudovulgare</name>
    <dbReference type="NCBI Taxonomy" id="35765"/>
    <lineage>
        <taxon>Bacteria</taxon>
        <taxon>Bacillati</taxon>
        <taxon>Actinomycetota</taxon>
        <taxon>Actinomycetes</taxon>
        <taxon>Streptosporangiales</taxon>
        <taxon>Streptosporangiaceae</taxon>
        <taxon>Streptosporangium</taxon>
    </lineage>
</organism>
<sequence>MTVGLYSISVRGFDVPGLLAWAASHRIPFVHLRGGPRGVDLAAQPAATVKRWAAAARSTVPVTGVTADVDVADLAASDAARRARACRDLAGLAEAADLLGAGWVRLLACTPLTAEALSAVGRLPVVAGSRLPLLVEPHHRQWMTLNGVQALARLVADCPAACLLADTTQLAAAPPTSAKGAVEAILDRARVLHLSDPGTGWDTPAHADVAAAAAARARAGAFAEVAVEWTGADRSPHGCLARYHAAVAWWQQHTGSSA</sequence>
<dbReference type="InterPro" id="IPR036237">
    <property type="entry name" value="Xyl_isomerase-like_sf"/>
</dbReference>
<dbReference type="EMBL" id="BMQJ01000011">
    <property type="protein sequence ID" value="GGQ09044.1"/>
    <property type="molecule type" value="Genomic_DNA"/>
</dbReference>
<dbReference type="RefSeq" id="WP_189248345.1">
    <property type="nucleotide sequence ID" value="NZ_BMQJ01000011.1"/>
</dbReference>
<evidence type="ECO:0008006" key="3">
    <source>
        <dbReference type="Google" id="ProtNLM"/>
    </source>
</evidence>
<reference evidence="2" key="1">
    <citation type="journal article" date="2019" name="Int. J. Syst. Evol. Microbiol.">
        <title>The Global Catalogue of Microorganisms (GCM) 10K type strain sequencing project: providing services to taxonomists for standard genome sequencing and annotation.</title>
        <authorList>
            <consortium name="The Broad Institute Genomics Platform"/>
            <consortium name="The Broad Institute Genome Sequencing Center for Infectious Disease"/>
            <person name="Wu L."/>
            <person name="Ma J."/>
        </authorList>
    </citation>
    <scope>NUCLEOTIDE SEQUENCE [LARGE SCALE GENOMIC DNA]</scope>
    <source>
        <strain evidence="2">JCM 3115</strain>
    </source>
</reference>
<dbReference type="Proteomes" id="UP000611554">
    <property type="component" value="Unassembled WGS sequence"/>
</dbReference>
<dbReference type="Gene3D" id="3.20.20.150">
    <property type="entry name" value="Divalent-metal-dependent TIM barrel enzymes"/>
    <property type="match status" value="1"/>
</dbReference>
<evidence type="ECO:0000313" key="1">
    <source>
        <dbReference type="EMBL" id="GGQ09044.1"/>
    </source>
</evidence>